<name>X1VER6_9ZZZZ</name>
<comment type="caution">
    <text evidence="2">The sequence shown here is derived from an EMBL/GenBank/DDBJ whole genome shotgun (WGS) entry which is preliminary data.</text>
</comment>
<dbReference type="InterPro" id="IPR000917">
    <property type="entry name" value="Sulfatase_N"/>
</dbReference>
<dbReference type="AlphaFoldDB" id="X1VER6"/>
<evidence type="ECO:0000313" key="2">
    <source>
        <dbReference type="EMBL" id="GAJ12716.1"/>
    </source>
</evidence>
<evidence type="ECO:0000259" key="1">
    <source>
        <dbReference type="Pfam" id="PF00884"/>
    </source>
</evidence>
<dbReference type="PANTHER" id="PTHR43108">
    <property type="entry name" value="N-ACETYLGLUCOSAMINE-6-SULFATASE FAMILY MEMBER"/>
    <property type="match status" value="1"/>
</dbReference>
<sequence length="171" mass="19231">RPENKPFFFWFGSSEPHRAFEAKSGAKHGVDPDKIEVPGFLPDVPEVRNDIADYLYEIKWIDQHLEKMIEILEERNLLDNTIIIVTSDNGMAFPGAKNNLYEYGIHMPLAIRWTEGIKNGGRIIDDLVSLTDIAPTLLNCAGIEVPDEMTGNSLLKIFNSSSSGQIDKSRK</sequence>
<dbReference type="PANTHER" id="PTHR43108:SF6">
    <property type="entry name" value="N-SULPHOGLUCOSAMINE SULPHOHYDROLASE"/>
    <property type="match status" value="1"/>
</dbReference>
<accession>X1VER6</accession>
<protein>
    <recommendedName>
        <fullName evidence="1">Sulfatase N-terminal domain-containing protein</fullName>
    </recommendedName>
</protein>
<dbReference type="Gene3D" id="3.40.720.10">
    <property type="entry name" value="Alkaline Phosphatase, subunit A"/>
    <property type="match status" value="1"/>
</dbReference>
<dbReference type="EMBL" id="BARW01025814">
    <property type="protein sequence ID" value="GAJ12716.1"/>
    <property type="molecule type" value="Genomic_DNA"/>
</dbReference>
<gene>
    <name evidence="2" type="ORF">S12H4_42223</name>
</gene>
<feature type="non-terminal residue" evidence="2">
    <location>
        <position position="1"/>
    </location>
</feature>
<proteinExistence type="predicted"/>
<organism evidence="2">
    <name type="scientific">marine sediment metagenome</name>
    <dbReference type="NCBI Taxonomy" id="412755"/>
    <lineage>
        <taxon>unclassified sequences</taxon>
        <taxon>metagenomes</taxon>
        <taxon>ecological metagenomes</taxon>
    </lineage>
</organism>
<dbReference type="Pfam" id="PF00884">
    <property type="entry name" value="Sulfatase"/>
    <property type="match status" value="1"/>
</dbReference>
<feature type="domain" description="Sulfatase N-terminal" evidence="1">
    <location>
        <begin position="3"/>
        <end position="143"/>
    </location>
</feature>
<dbReference type="InterPro" id="IPR017850">
    <property type="entry name" value="Alkaline_phosphatase_core_sf"/>
</dbReference>
<dbReference type="SUPFAM" id="SSF53649">
    <property type="entry name" value="Alkaline phosphatase-like"/>
    <property type="match status" value="1"/>
</dbReference>
<reference evidence="2" key="1">
    <citation type="journal article" date="2014" name="Front. Microbiol.">
        <title>High frequency of phylogenetically diverse reductive dehalogenase-homologous genes in deep subseafloor sedimentary metagenomes.</title>
        <authorList>
            <person name="Kawai M."/>
            <person name="Futagami T."/>
            <person name="Toyoda A."/>
            <person name="Takaki Y."/>
            <person name="Nishi S."/>
            <person name="Hori S."/>
            <person name="Arai W."/>
            <person name="Tsubouchi T."/>
            <person name="Morono Y."/>
            <person name="Uchiyama I."/>
            <person name="Ito T."/>
            <person name="Fujiyama A."/>
            <person name="Inagaki F."/>
            <person name="Takami H."/>
        </authorList>
    </citation>
    <scope>NUCLEOTIDE SEQUENCE</scope>
    <source>
        <strain evidence="2">Expedition CK06-06</strain>
    </source>
</reference>